<proteinExistence type="predicted"/>
<dbReference type="AlphaFoldDB" id="A0A644SVP2"/>
<evidence type="ECO:0000313" key="1">
    <source>
        <dbReference type="EMBL" id="MPL58780.1"/>
    </source>
</evidence>
<comment type="caution">
    <text evidence="1">The sequence shown here is derived from an EMBL/GenBank/DDBJ whole genome shotgun (WGS) entry which is preliminary data.</text>
</comment>
<reference evidence="1" key="1">
    <citation type="submission" date="2019-08" db="EMBL/GenBank/DDBJ databases">
        <authorList>
            <person name="Kucharzyk K."/>
            <person name="Murdoch R.W."/>
            <person name="Higgins S."/>
            <person name="Loffler F."/>
        </authorList>
    </citation>
    <scope>NUCLEOTIDE SEQUENCE</scope>
</reference>
<gene>
    <name evidence="1" type="ORF">SDC9_04322</name>
</gene>
<organism evidence="1">
    <name type="scientific">bioreactor metagenome</name>
    <dbReference type="NCBI Taxonomy" id="1076179"/>
    <lineage>
        <taxon>unclassified sequences</taxon>
        <taxon>metagenomes</taxon>
        <taxon>ecological metagenomes</taxon>
    </lineage>
</organism>
<name>A0A644SVP2_9ZZZZ</name>
<dbReference type="EMBL" id="VSSQ01000008">
    <property type="protein sequence ID" value="MPL58780.1"/>
    <property type="molecule type" value="Genomic_DNA"/>
</dbReference>
<accession>A0A644SVP2</accession>
<sequence length="219" mass="25276">MGKSETELIRAVKVFQKVEGRSDFFALAENICKDHLIEAVIIILGTWNFAVFRYHLQKFDIKKTSKTLGNVQDILRPLKGKTIQSVDLEKHRAVIISAFNSLSAIKGIEFTGASKVLHLLNKDLFVMWDGYIRGEKSKRYYREIKTDISKYGKDGDSYLAFLKDMQIKYQEVQWQGEMTLARAIDAYNYVNVTIEIQKIEKRESEKKKAEKKALAEKEA</sequence>
<protein>
    <submittedName>
        <fullName evidence="1">Uncharacterized protein</fullName>
    </submittedName>
</protein>